<feature type="compositionally biased region" description="Basic and acidic residues" evidence="1">
    <location>
        <begin position="114"/>
        <end position="124"/>
    </location>
</feature>
<dbReference type="EMBL" id="JAQQWE010000008">
    <property type="protein sequence ID" value="KAK7942495.1"/>
    <property type="molecule type" value="Genomic_DNA"/>
</dbReference>
<sequence>MAGTRLQKPTPVALQPRPRPNTLRKKPPPVSMHSYPSVAKQQQQQQQKPPPVSFDNLGSSPAVPTRRKHGSLSAVKTNEPQYQQYQYYAPYQPTPIPSSLDQRIISSSNSTSQDGRRGQDRGRSVDAVVNTTASTINE</sequence>
<organism evidence="2 3">
    <name type="scientific">Apiospora aurea</name>
    <dbReference type="NCBI Taxonomy" id="335848"/>
    <lineage>
        <taxon>Eukaryota</taxon>
        <taxon>Fungi</taxon>
        <taxon>Dikarya</taxon>
        <taxon>Ascomycota</taxon>
        <taxon>Pezizomycotina</taxon>
        <taxon>Sordariomycetes</taxon>
        <taxon>Xylariomycetidae</taxon>
        <taxon>Amphisphaeriales</taxon>
        <taxon>Apiosporaceae</taxon>
        <taxon>Apiospora</taxon>
    </lineage>
</organism>
<reference evidence="2 3" key="1">
    <citation type="submission" date="2023-01" db="EMBL/GenBank/DDBJ databases">
        <title>Analysis of 21 Apiospora genomes using comparative genomics revels a genus with tremendous synthesis potential of carbohydrate active enzymes and secondary metabolites.</title>
        <authorList>
            <person name="Sorensen T."/>
        </authorList>
    </citation>
    <scope>NUCLEOTIDE SEQUENCE [LARGE SCALE GENOMIC DNA]</scope>
    <source>
        <strain evidence="2 3">CBS 24483</strain>
    </source>
</reference>
<feature type="region of interest" description="Disordered" evidence="1">
    <location>
        <begin position="1"/>
        <end position="138"/>
    </location>
</feature>
<evidence type="ECO:0000313" key="3">
    <source>
        <dbReference type="Proteomes" id="UP001391051"/>
    </source>
</evidence>
<proteinExistence type="predicted"/>
<evidence type="ECO:0000313" key="2">
    <source>
        <dbReference type="EMBL" id="KAK7942495.1"/>
    </source>
</evidence>
<name>A0ABR1PXM8_9PEZI</name>
<gene>
    <name evidence="2" type="ORF">PG986_011608</name>
</gene>
<dbReference type="RefSeq" id="XP_066694526.1">
    <property type="nucleotide sequence ID" value="XM_066847830.1"/>
</dbReference>
<protein>
    <submittedName>
        <fullName evidence="2">Uncharacterized protein</fullName>
    </submittedName>
</protein>
<dbReference type="GeneID" id="92080892"/>
<feature type="compositionally biased region" description="Polar residues" evidence="1">
    <location>
        <begin position="99"/>
        <end position="112"/>
    </location>
</feature>
<accession>A0ABR1PXM8</accession>
<dbReference type="Proteomes" id="UP001391051">
    <property type="component" value="Unassembled WGS sequence"/>
</dbReference>
<feature type="compositionally biased region" description="Polar residues" evidence="1">
    <location>
        <begin position="129"/>
        <end position="138"/>
    </location>
</feature>
<keyword evidence="3" id="KW-1185">Reference proteome</keyword>
<evidence type="ECO:0000256" key="1">
    <source>
        <dbReference type="SAM" id="MobiDB-lite"/>
    </source>
</evidence>
<comment type="caution">
    <text evidence="2">The sequence shown here is derived from an EMBL/GenBank/DDBJ whole genome shotgun (WGS) entry which is preliminary data.</text>
</comment>
<feature type="compositionally biased region" description="Low complexity" evidence="1">
    <location>
        <begin position="80"/>
        <end position="91"/>
    </location>
</feature>